<keyword evidence="1" id="KW-0067">ATP-binding</keyword>
<keyword evidence="4" id="KW-1185">Reference proteome</keyword>
<reference evidence="4" key="1">
    <citation type="journal article" date="2013" name="Genetics">
        <title>The draft genome and transcriptome of Panagrellus redivivus are shaped by the harsh demands of a free-living lifestyle.</title>
        <authorList>
            <person name="Srinivasan J."/>
            <person name="Dillman A.R."/>
            <person name="Macchietto M.G."/>
            <person name="Heikkinen L."/>
            <person name="Lakso M."/>
            <person name="Fracchia K.M."/>
            <person name="Antoshechkin I."/>
            <person name="Mortazavi A."/>
            <person name="Wong G."/>
            <person name="Sternberg P.W."/>
        </authorList>
    </citation>
    <scope>NUCLEOTIDE SEQUENCE [LARGE SCALE GENOMIC DNA]</scope>
    <source>
        <strain evidence="4">MT8872</strain>
    </source>
</reference>
<feature type="region of interest" description="Disordered" evidence="2">
    <location>
        <begin position="95"/>
        <end position="115"/>
    </location>
</feature>
<evidence type="ECO:0000256" key="2">
    <source>
        <dbReference type="SAM" id="MobiDB-lite"/>
    </source>
</evidence>
<dbReference type="GO" id="GO:0004672">
    <property type="term" value="F:protein kinase activity"/>
    <property type="evidence" value="ECO:0007669"/>
    <property type="project" value="InterPro"/>
</dbReference>
<sequence length="431" mass="48365">MHAKAPPPSTTSRTGEGEVPQRKTRTAPLPGRDGKPSGAPVAIRKQRKTLRSDYEGVKPIVMGGMVAQKKRTGTRRSCVSIGKDDVLKRATIVKPNEAGSPAPGKLGAAAKRRNQRPKLDAGTIVNSESHAYYIIDLIGAGGFGDVYKVEQNVTKEIYALKTEQIPQKGNMPQDRLKVELCGALQIETTVMSACNKVTDPEKRRHFVRMVDKGFTDKFKFLVMDLVGPSIDDLRRHVLGTDFSRATATKLSIETLQGIACLHHAGFLHRDIKPQNFACSRDPNSPTIYILDFGIARQYTNRNSKEVRPARDYVKFLGTIRYASRSAHRSKEQSRKDDVEQWIFLTAEMYDIGNLSWRKNNDRGAVLLEKEKFFQFKSPHIWTSMPATFKQIMKTTDAMGYETEPDYPAIQALIELGARESKYDTTLPQYDD</sequence>
<dbReference type="InterPro" id="IPR000719">
    <property type="entry name" value="Prot_kinase_dom"/>
</dbReference>
<dbReference type="InterPro" id="IPR050235">
    <property type="entry name" value="CK1_Ser-Thr_kinase"/>
</dbReference>
<feature type="binding site" evidence="1">
    <location>
        <position position="161"/>
    </location>
    <ligand>
        <name>ATP</name>
        <dbReference type="ChEBI" id="CHEBI:30616"/>
    </ligand>
</feature>
<dbReference type="SMART" id="SM00220">
    <property type="entry name" value="S_TKc"/>
    <property type="match status" value="1"/>
</dbReference>
<dbReference type="GO" id="GO:0005524">
    <property type="term" value="F:ATP binding"/>
    <property type="evidence" value="ECO:0007669"/>
    <property type="project" value="UniProtKB-UniRule"/>
</dbReference>
<evidence type="ECO:0000313" key="5">
    <source>
        <dbReference type="WBParaSite" id="Pan_g14911.t2"/>
    </source>
</evidence>
<dbReference type="Pfam" id="PF00069">
    <property type="entry name" value="Pkinase"/>
    <property type="match status" value="1"/>
</dbReference>
<organism evidence="4 5">
    <name type="scientific">Panagrellus redivivus</name>
    <name type="common">Microworm</name>
    <dbReference type="NCBI Taxonomy" id="6233"/>
    <lineage>
        <taxon>Eukaryota</taxon>
        <taxon>Metazoa</taxon>
        <taxon>Ecdysozoa</taxon>
        <taxon>Nematoda</taxon>
        <taxon>Chromadorea</taxon>
        <taxon>Rhabditida</taxon>
        <taxon>Tylenchina</taxon>
        <taxon>Panagrolaimomorpha</taxon>
        <taxon>Panagrolaimoidea</taxon>
        <taxon>Panagrolaimidae</taxon>
        <taxon>Panagrellus</taxon>
    </lineage>
</organism>
<dbReference type="PROSITE" id="PS00107">
    <property type="entry name" value="PROTEIN_KINASE_ATP"/>
    <property type="match status" value="1"/>
</dbReference>
<evidence type="ECO:0000259" key="3">
    <source>
        <dbReference type="PROSITE" id="PS50011"/>
    </source>
</evidence>
<dbReference type="Gene3D" id="1.10.510.10">
    <property type="entry name" value="Transferase(Phosphotransferase) domain 1"/>
    <property type="match status" value="1"/>
</dbReference>
<name>A0A7E4V031_PANRE</name>
<dbReference type="WBParaSite" id="Pan_g14911.t2">
    <property type="protein sequence ID" value="Pan_g14911.t2"/>
    <property type="gene ID" value="Pan_g14911"/>
</dbReference>
<dbReference type="InterPro" id="IPR017441">
    <property type="entry name" value="Protein_kinase_ATP_BS"/>
</dbReference>
<evidence type="ECO:0000313" key="4">
    <source>
        <dbReference type="Proteomes" id="UP000492821"/>
    </source>
</evidence>
<feature type="domain" description="Protein kinase" evidence="3">
    <location>
        <begin position="132"/>
        <end position="431"/>
    </location>
</feature>
<feature type="region of interest" description="Disordered" evidence="2">
    <location>
        <begin position="1"/>
        <end position="50"/>
    </location>
</feature>
<reference evidence="5" key="2">
    <citation type="submission" date="2020-10" db="UniProtKB">
        <authorList>
            <consortium name="WormBaseParasite"/>
        </authorList>
    </citation>
    <scope>IDENTIFICATION</scope>
</reference>
<dbReference type="SUPFAM" id="SSF56112">
    <property type="entry name" value="Protein kinase-like (PK-like)"/>
    <property type="match status" value="1"/>
</dbReference>
<protein>
    <submittedName>
        <fullName evidence="5">Protein kinase domain-containing protein</fullName>
    </submittedName>
</protein>
<dbReference type="PROSITE" id="PS50011">
    <property type="entry name" value="PROTEIN_KINASE_DOM"/>
    <property type="match status" value="1"/>
</dbReference>
<evidence type="ECO:0000256" key="1">
    <source>
        <dbReference type="PROSITE-ProRule" id="PRU10141"/>
    </source>
</evidence>
<accession>A0A7E4V031</accession>
<keyword evidence="1" id="KW-0547">Nucleotide-binding</keyword>
<dbReference type="AlphaFoldDB" id="A0A7E4V031"/>
<proteinExistence type="predicted"/>
<dbReference type="PANTHER" id="PTHR11909">
    <property type="entry name" value="CASEIN KINASE-RELATED"/>
    <property type="match status" value="1"/>
</dbReference>
<dbReference type="Proteomes" id="UP000492821">
    <property type="component" value="Unassembled WGS sequence"/>
</dbReference>
<dbReference type="InterPro" id="IPR011009">
    <property type="entry name" value="Kinase-like_dom_sf"/>
</dbReference>